<keyword evidence="2" id="KW-1185">Reference proteome</keyword>
<dbReference type="AlphaFoldDB" id="A0A918E2Q6"/>
<comment type="caution">
    <text evidence="1">The sequence shown here is derived from an EMBL/GenBank/DDBJ whole genome shotgun (WGS) entry which is preliminary data.</text>
</comment>
<dbReference type="RefSeq" id="WP_189135708.1">
    <property type="nucleotide sequence ID" value="NZ_BMMS01000054.1"/>
</dbReference>
<gene>
    <name evidence="1" type="ORF">GCM10012280_68470</name>
</gene>
<evidence type="ECO:0000313" key="1">
    <source>
        <dbReference type="EMBL" id="GGP00210.1"/>
    </source>
</evidence>
<reference evidence="1" key="1">
    <citation type="journal article" date="2014" name="Int. J. Syst. Evol. Microbiol.">
        <title>Complete genome sequence of Corynebacterium casei LMG S-19264T (=DSM 44701T), isolated from a smear-ripened cheese.</title>
        <authorList>
            <consortium name="US DOE Joint Genome Institute (JGI-PGF)"/>
            <person name="Walter F."/>
            <person name="Albersmeier A."/>
            <person name="Kalinowski J."/>
            <person name="Ruckert C."/>
        </authorList>
    </citation>
    <scope>NUCLEOTIDE SEQUENCE</scope>
    <source>
        <strain evidence="1">CGMCC 4.7201</strain>
    </source>
</reference>
<proteinExistence type="predicted"/>
<reference evidence="1" key="2">
    <citation type="submission" date="2020-09" db="EMBL/GenBank/DDBJ databases">
        <authorList>
            <person name="Sun Q."/>
            <person name="Zhou Y."/>
        </authorList>
    </citation>
    <scope>NUCLEOTIDE SEQUENCE</scope>
    <source>
        <strain evidence="1">CGMCC 4.7201</strain>
    </source>
</reference>
<accession>A0A918E2Q6</accession>
<evidence type="ECO:0000313" key="2">
    <source>
        <dbReference type="Proteomes" id="UP000641932"/>
    </source>
</evidence>
<dbReference type="Proteomes" id="UP000641932">
    <property type="component" value="Unassembled WGS sequence"/>
</dbReference>
<sequence length="133" mass="13911">MDPITATAIAAAAIAAKGALESAGGEAGRASWAGASSLVERIRRRFGGDSEAERALEEAQQHPADETAVAGLQQMVHAYMLRDPAFQRDLRRMVDAAVAAQSTGGRGNVNAAVIKTVQVNHGKVEVQGDLNFN</sequence>
<name>A0A918E2Q6_9ACTN</name>
<dbReference type="EMBL" id="BMMS01000054">
    <property type="protein sequence ID" value="GGP00210.1"/>
    <property type="molecule type" value="Genomic_DNA"/>
</dbReference>
<protein>
    <submittedName>
        <fullName evidence="1">Uncharacterized protein</fullName>
    </submittedName>
</protein>
<organism evidence="1 2">
    <name type="scientific">Wenjunlia tyrosinilytica</name>
    <dbReference type="NCBI Taxonomy" id="1544741"/>
    <lineage>
        <taxon>Bacteria</taxon>
        <taxon>Bacillati</taxon>
        <taxon>Actinomycetota</taxon>
        <taxon>Actinomycetes</taxon>
        <taxon>Kitasatosporales</taxon>
        <taxon>Streptomycetaceae</taxon>
        <taxon>Wenjunlia</taxon>
    </lineage>
</organism>